<protein>
    <submittedName>
        <fullName evidence="2">Uncharacterized protein</fullName>
    </submittedName>
</protein>
<keyword evidence="3" id="KW-1185">Reference proteome</keyword>
<accession>A0ABT6F3K0</accession>
<evidence type="ECO:0000256" key="1">
    <source>
        <dbReference type="SAM" id="MobiDB-lite"/>
    </source>
</evidence>
<proteinExistence type="predicted"/>
<reference evidence="2" key="1">
    <citation type="journal article" date="2022" name="Genome Biol. Evol.">
        <title>A New Gene Family Diagnostic for Intracellular Biomineralization of Amorphous Ca Carbonates by Cyanobacteria.</title>
        <authorList>
            <person name="Benzerara K."/>
            <person name="Duprat E."/>
            <person name="Bitard-Feildel T."/>
            <person name="Caumes G."/>
            <person name="Cassier-Chauvat C."/>
            <person name="Chauvat F."/>
            <person name="Dezi M."/>
            <person name="Diop S.I."/>
            <person name="Gaschignard G."/>
            <person name="Gorgen S."/>
            <person name="Gugger M."/>
            <person name="Lopez-Garcia P."/>
            <person name="Millet M."/>
            <person name="Skouri-Panet F."/>
            <person name="Moreira D."/>
            <person name="Callebaut I."/>
        </authorList>
    </citation>
    <scope>NUCLEOTIDE SEQUENCE</scope>
    <source>
        <strain evidence="2">G9</strain>
    </source>
</reference>
<sequence length="174" mass="20048">MAKEFHQFTMDEALEAQDLELAKKRFIGAYFDLDEPKQESEVLPVADGFDPVEVRKLPLWQQICRMTLPKNRHNPSDRPPLNPRETKVVATKNPPKPPKCPQGFLGESTQAQEDQPVSSGSDVCQNQLDRLNHDNQTAGWLEHRRVNGHGPYLYYCWRDAHGKRKAKYLGKQNR</sequence>
<feature type="compositionally biased region" description="Polar residues" evidence="1">
    <location>
        <begin position="107"/>
        <end position="124"/>
    </location>
</feature>
<dbReference type="RefSeq" id="WP_277868339.1">
    <property type="nucleotide sequence ID" value="NZ_JAKKUT010000008.1"/>
</dbReference>
<evidence type="ECO:0000313" key="3">
    <source>
        <dbReference type="Proteomes" id="UP001154265"/>
    </source>
</evidence>
<organism evidence="2 3">
    <name type="scientific">Candidatus Synechococcus calcipolaris G9</name>
    <dbReference type="NCBI Taxonomy" id="1497997"/>
    <lineage>
        <taxon>Bacteria</taxon>
        <taxon>Bacillati</taxon>
        <taxon>Cyanobacteriota</taxon>
        <taxon>Cyanophyceae</taxon>
        <taxon>Synechococcales</taxon>
        <taxon>Synechococcaceae</taxon>
        <taxon>Synechococcus</taxon>
    </lineage>
</organism>
<name>A0ABT6F3K0_9SYNE</name>
<evidence type="ECO:0000313" key="2">
    <source>
        <dbReference type="EMBL" id="MDG2992427.1"/>
    </source>
</evidence>
<dbReference type="Proteomes" id="UP001154265">
    <property type="component" value="Unassembled WGS sequence"/>
</dbReference>
<dbReference type="EMBL" id="JAKKUT010000008">
    <property type="protein sequence ID" value="MDG2992427.1"/>
    <property type="molecule type" value="Genomic_DNA"/>
</dbReference>
<gene>
    <name evidence="2" type="ORF">L3556_16025</name>
</gene>
<feature type="region of interest" description="Disordered" evidence="1">
    <location>
        <begin position="69"/>
        <end position="124"/>
    </location>
</feature>
<comment type="caution">
    <text evidence="2">The sequence shown here is derived from an EMBL/GenBank/DDBJ whole genome shotgun (WGS) entry which is preliminary data.</text>
</comment>
<reference evidence="2" key="2">
    <citation type="submission" date="2022-01" db="EMBL/GenBank/DDBJ databases">
        <authorList>
            <person name="Zivanovic Y."/>
            <person name="Moreira D."/>
            <person name="Lopez-Garcia P."/>
        </authorList>
    </citation>
    <scope>NUCLEOTIDE SEQUENCE</scope>
    <source>
        <strain evidence="2">G9</strain>
    </source>
</reference>